<keyword evidence="7" id="KW-1185">Reference proteome</keyword>
<dbReference type="Gene3D" id="1.10.10.60">
    <property type="entry name" value="Homeodomain-like"/>
    <property type="match status" value="2"/>
</dbReference>
<dbReference type="RefSeq" id="WP_380217112.1">
    <property type="nucleotide sequence ID" value="NZ_JBHTBN010000002.1"/>
</dbReference>
<dbReference type="EMBL" id="JBHTBN010000002">
    <property type="protein sequence ID" value="MFC7357266.1"/>
    <property type="molecule type" value="Genomic_DNA"/>
</dbReference>
<sequence>MTINAFIVILFCAFTGIAQNSSKAQLETYEDEALLDYFNEVSHDSIQAEIVARVYLDRGRAEGDTIKMARGYDRLARIFHPEKNIQFADSVISLTENMNHITYPALGYMLKGAFYGVMNDVENEMNNYLKCYDLAYENNNQIQQAWILHQLIIGKTLWGDKNEALKLQLKRDSLINTEEYYQNLKITTRNNSSISIDELKLINQINSYTTFSFIYLSLREFDSVNKYLKKEKELLRKYNNKDKLQYELSLLKYTLETRYHEKNYKEAIFLSDSILSNSHINDLSKNDLFILNSILGLSELRLNNVNSGIKYLEKCDSLSKIFEYEFHPDDRLVFEELLKIAAINKDYLKQINYLNRLRKIDSSFIIKYKYYDPNMLKRFDIPRLLEEKDILVSGLTIRNQIRTKTIWVISCILMMSVLFLFYYFNRQKVYKKRYESLILKNSAILVNENSLQAKEAALNEISPEIVSEILAKLESFEAKKQFLSDTVNLHSLAKKFNTNQNYLSRVINLKIEKNFSQYLNDLRIKFALEELKNNAIFRKYSVKAIANECGFKTPESFSKAFYKEVGFYPSYYIKNLEKDAS</sequence>
<dbReference type="Proteomes" id="UP001596415">
    <property type="component" value="Unassembled WGS sequence"/>
</dbReference>
<name>A0ABW2MUB7_9FLAO</name>
<evidence type="ECO:0000256" key="1">
    <source>
        <dbReference type="ARBA" id="ARBA00023015"/>
    </source>
</evidence>
<evidence type="ECO:0000259" key="5">
    <source>
        <dbReference type="PROSITE" id="PS01124"/>
    </source>
</evidence>
<comment type="caution">
    <text evidence="6">The sequence shown here is derived from an EMBL/GenBank/DDBJ whole genome shotgun (WGS) entry which is preliminary data.</text>
</comment>
<dbReference type="SMART" id="SM00342">
    <property type="entry name" value="HTH_ARAC"/>
    <property type="match status" value="1"/>
</dbReference>
<organism evidence="6 7">
    <name type="scientific">Jejudonia soesokkakensis</name>
    <dbReference type="NCBI Taxonomy" id="1323432"/>
    <lineage>
        <taxon>Bacteria</taxon>
        <taxon>Pseudomonadati</taxon>
        <taxon>Bacteroidota</taxon>
        <taxon>Flavobacteriia</taxon>
        <taxon>Flavobacteriales</taxon>
        <taxon>Flavobacteriaceae</taxon>
        <taxon>Jejudonia</taxon>
    </lineage>
</organism>
<keyword evidence="4" id="KW-1133">Transmembrane helix</keyword>
<dbReference type="PANTHER" id="PTHR43280">
    <property type="entry name" value="ARAC-FAMILY TRANSCRIPTIONAL REGULATOR"/>
    <property type="match status" value="1"/>
</dbReference>
<reference evidence="7" key="1">
    <citation type="journal article" date="2019" name="Int. J. Syst. Evol. Microbiol.">
        <title>The Global Catalogue of Microorganisms (GCM) 10K type strain sequencing project: providing services to taxonomists for standard genome sequencing and annotation.</title>
        <authorList>
            <consortium name="The Broad Institute Genomics Platform"/>
            <consortium name="The Broad Institute Genome Sequencing Center for Infectious Disease"/>
            <person name="Wu L."/>
            <person name="Ma J."/>
        </authorList>
    </citation>
    <scope>NUCLEOTIDE SEQUENCE [LARGE SCALE GENOMIC DNA]</scope>
    <source>
        <strain evidence="7">CGMCC 1.16306</strain>
    </source>
</reference>
<protein>
    <submittedName>
        <fullName evidence="6">Helix-turn-helix domain-containing protein</fullName>
    </submittedName>
</protein>
<dbReference type="PANTHER" id="PTHR43280:SF2">
    <property type="entry name" value="HTH-TYPE TRANSCRIPTIONAL REGULATOR EXSA"/>
    <property type="match status" value="1"/>
</dbReference>
<evidence type="ECO:0000313" key="7">
    <source>
        <dbReference type="Proteomes" id="UP001596415"/>
    </source>
</evidence>
<feature type="transmembrane region" description="Helical" evidence="4">
    <location>
        <begin position="406"/>
        <end position="424"/>
    </location>
</feature>
<keyword evidence="3" id="KW-0804">Transcription</keyword>
<keyword evidence="2" id="KW-0238">DNA-binding</keyword>
<gene>
    <name evidence="6" type="ORF">ACFQO1_06180</name>
</gene>
<feature type="domain" description="HTH araC/xylS-type" evidence="5">
    <location>
        <begin position="467"/>
        <end position="575"/>
    </location>
</feature>
<accession>A0ABW2MUB7</accession>
<dbReference type="SUPFAM" id="SSF46689">
    <property type="entry name" value="Homeodomain-like"/>
    <property type="match status" value="1"/>
</dbReference>
<dbReference type="InterPro" id="IPR009057">
    <property type="entry name" value="Homeodomain-like_sf"/>
</dbReference>
<keyword evidence="1" id="KW-0805">Transcription regulation</keyword>
<evidence type="ECO:0000256" key="4">
    <source>
        <dbReference type="SAM" id="Phobius"/>
    </source>
</evidence>
<evidence type="ECO:0000256" key="2">
    <source>
        <dbReference type="ARBA" id="ARBA00023125"/>
    </source>
</evidence>
<proteinExistence type="predicted"/>
<evidence type="ECO:0000313" key="6">
    <source>
        <dbReference type="EMBL" id="MFC7357266.1"/>
    </source>
</evidence>
<dbReference type="InterPro" id="IPR018060">
    <property type="entry name" value="HTH_AraC"/>
</dbReference>
<dbReference type="Pfam" id="PF12833">
    <property type="entry name" value="HTH_18"/>
    <property type="match status" value="1"/>
</dbReference>
<evidence type="ECO:0000256" key="3">
    <source>
        <dbReference type="ARBA" id="ARBA00023163"/>
    </source>
</evidence>
<keyword evidence="4" id="KW-0812">Transmembrane</keyword>
<dbReference type="PROSITE" id="PS01124">
    <property type="entry name" value="HTH_ARAC_FAMILY_2"/>
    <property type="match status" value="1"/>
</dbReference>
<keyword evidence="4" id="KW-0472">Membrane</keyword>